<name>A0A7J8XZD5_GOSAI</name>
<evidence type="ECO:0000313" key="2">
    <source>
        <dbReference type="EMBL" id="MBA0692678.1"/>
    </source>
</evidence>
<gene>
    <name evidence="2" type="ORF">Goari_010215</name>
</gene>
<feature type="compositionally biased region" description="Basic residues" evidence="1">
    <location>
        <begin position="19"/>
        <end position="29"/>
    </location>
</feature>
<dbReference type="Proteomes" id="UP000593577">
    <property type="component" value="Unassembled WGS sequence"/>
</dbReference>
<protein>
    <submittedName>
        <fullName evidence="2">Uncharacterized protein</fullName>
    </submittedName>
</protein>
<dbReference type="AlphaFoldDB" id="A0A7J8XZD5"/>
<evidence type="ECO:0000256" key="1">
    <source>
        <dbReference type="SAM" id="MobiDB-lite"/>
    </source>
</evidence>
<keyword evidence="3" id="KW-1185">Reference proteome</keyword>
<feature type="region of interest" description="Disordered" evidence="1">
    <location>
        <begin position="1"/>
        <end position="29"/>
    </location>
</feature>
<comment type="caution">
    <text evidence="2">The sequence shown here is derived from an EMBL/GenBank/DDBJ whole genome shotgun (WGS) entry which is preliminary data.</text>
</comment>
<dbReference type="EMBL" id="JABFAA010000009">
    <property type="protein sequence ID" value="MBA0692678.1"/>
    <property type="molecule type" value="Genomic_DNA"/>
</dbReference>
<accession>A0A7J8XZD5</accession>
<evidence type="ECO:0000313" key="3">
    <source>
        <dbReference type="Proteomes" id="UP000593577"/>
    </source>
</evidence>
<sequence length="29" mass="3225">MTVAESLDDFGGKKDKPKSFKPKFKPKGI</sequence>
<organism evidence="2 3">
    <name type="scientific">Gossypium aridum</name>
    <name type="common">American cotton</name>
    <name type="synonym">Erioxylum aridum</name>
    <dbReference type="NCBI Taxonomy" id="34290"/>
    <lineage>
        <taxon>Eukaryota</taxon>
        <taxon>Viridiplantae</taxon>
        <taxon>Streptophyta</taxon>
        <taxon>Embryophyta</taxon>
        <taxon>Tracheophyta</taxon>
        <taxon>Spermatophyta</taxon>
        <taxon>Magnoliopsida</taxon>
        <taxon>eudicotyledons</taxon>
        <taxon>Gunneridae</taxon>
        <taxon>Pentapetalae</taxon>
        <taxon>rosids</taxon>
        <taxon>malvids</taxon>
        <taxon>Malvales</taxon>
        <taxon>Malvaceae</taxon>
        <taxon>Malvoideae</taxon>
        <taxon>Gossypium</taxon>
    </lineage>
</organism>
<proteinExistence type="predicted"/>
<feature type="non-terminal residue" evidence="2">
    <location>
        <position position="29"/>
    </location>
</feature>
<reference evidence="2 3" key="1">
    <citation type="journal article" date="2019" name="Genome Biol. Evol.">
        <title>Insights into the evolution of the New World diploid cottons (Gossypium, subgenus Houzingenia) based on genome sequencing.</title>
        <authorList>
            <person name="Grover C.E."/>
            <person name="Arick M.A. 2nd"/>
            <person name="Thrash A."/>
            <person name="Conover J.L."/>
            <person name="Sanders W.S."/>
            <person name="Peterson D.G."/>
            <person name="Frelichowski J.E."/>
            <person name="Scheffler J.A."/>
            <person name="Scheffler B.E."/>
            <person name="Wendel J.F."/>
        </authorList>
    </citation>
    <scope>NUCLEOTIDE SEQUENCE [LARGE SCALE GENOMIC DNA]</scope>
    <source>
        <strain evidence="2">185</strain>
        <tissue evidence="2">Leaf</tissue>
    </source>
</reference>